<accession>A0A5B6TEF7</accession>
<protein>
    <submittedName>
        <fullName evidence="2">DEAD/DEAH box helicase</fullName>
    </submittedName>
</protein>
<dbReference type="Pfam" id="PF00270">
    <property type="entry name" value="DEAD"/>
    <property type="match status" value="1"/>
</dbReference>
<organism evidence="2 3">
    <name type="scientific">Rufibacter hautae</name>
    <dbReference type="NCBI Taxonomy" id="2595005"/>
    <lineage>
        <taxon>Bacteria</taxon>
        <taxon>Pseudomonadati</taxon>
        <taxon>Bacteroidota</taxon>
        <taxon>Cytophagia</taxon>
        <taxon>Cytophagales</taxon>
        <taxon>Hymenobacteraceae</taxon>
        <taxon>Rufibacter</taxon>
    </lineage>
</organism>
<evidence type="ECO:0000313" key="2">
    <source>
        <dbReference type="EMBL" id="KAA3437675.1"/>
    </source>
</evidence>
<keyword evidence="2" id="KW-0347">Helicase</keyword>
<dbReference type="EMBL" id="VKKY01000002">
    <property type="protein sequence ID" value="KAA3437675.1"/>
    <property type="molecule type" value="Genomic_DNA"/>
</dbReference>
<dbReference type="InterPro" id="IPR014001">
    <property type="entry name" value="Helicase_ATP-bd"/>
</dbReference>
<dbReference type="RefSeq" id="WP_149090738.1">
    <property type="nucleotide sequence ID" value="NZ_VKKY01000002.1"/>
</dbReference>
<keyword evidence="2" id="KW-0547">Nucleotide-binding</keyword>
<name>A0A5B6TEF7_9BACT</name>
<dbReference type="OrthoDB" id="1068350at2"/>
<dbReference type="GO" id="GO:0004386">
    <property type="term" value="F:helicase activity"/>
    <property type="evidence" value="ECO:0007669"/>
    <property type="project" value="UniProtKB-KW"/>
</dbReference>
<dbReference type="InterPro" id="IPR011545">
    <property type="entry name" value="DEAD/DEAH_box_helicase_dom"/>
</dbReference>
<dbReference type="SMART" id="SM00487">
    <property type="entry name" value="DEXDc"/>
    <property type="match status" value="1"/>
</dbReference>
<dbReference type="GO" id="GO:0003676">
    <property type="term" value="F:nucleic acid binding"/>
    <property type="evidence" value="ECO:0007669"/>
    <property type="project" value="InterPro"/>
</dbReference>
<comment type="caution">
    <text evidence="2">The sequence shown here is derived from an EMBL/GenBank/DDBJ whole genome shotgun (WGS) entry which is preliminary data.</text>
</comment>
<dbReference type="Pfam" id="PF19898">
    <property type="entry name" value="DUF6371"/>
    <property type="match status" value="1"/>
</dbReference>
<dbReference type="SUPFAM" id="SSF52540">
    <property type="entry name" value="P-loop containing nucleoside triphosphate hydrolases"/>
    <property type="match status" value="1"/>
</dbReference>
<feature type="domain" description="Helicase ATP-binding" evidence="1">
    <location>
        <begin position="393"/>
        <end position="548"/>
    </location>
</feature>
<keyword evidence="3" id="KW-1185">Reference proteome</keyword>
<gene>
    <name evidence="2" type="ORF">FOA19_10235</name>
</gene>
<proteinExistence type="predicted"/>
<dbReference type="InterPro" id="IPR045951">
    <property type="entry name" value="DUF6371"/>
</dbReference>
<dbReference type="AlphaFoldDB" id="A0A5B6TEF7"/>
<evidence type="ECO:0000313" key="3">
    <source>
        <dbReference type="Proteomes" id="UP000324133"/>
    </source>
</evidence>
<reference evidence="2 3" key="1">
    <citation type="submission" date="2019-07" db="EMBL/GenBank/DDBJ databases">
        <title>Rufibacter sp. nov., isolated from lake sediment.</title>
        <authorList>
            <person name="Qu J.-H."/>
        </authorList>
    </citation>
    <scope>NUCLEOTIDE SEQUENCE [LARGE SCALE GENOMIC DNA]</scope>
    <source>
        <strain evidence="2 3">NBS58-1</strain>
    </source>
</reference>
<keyword evidence="2" id="KW-0378">Hydrolase</keyword>
<sequence length="1041" mass="117234">MTFRNDARAMGMALHGTRPTTPDVIDQTGSRPRLISGNGPQLPRADELLADSETLQVLRGYFPNYRRLGKVFETDNSRRVNIYLHKGLFLVKDFTGKEFGDDATRNVLQVLQFYHRCDFKEALVLLSDKLGYSSSGHRAPLRKPMPRPAVPKEPVNEPEQVYVDHRQWDNVSQRLHSTFHGYARSLGVTDEHLKRWHVGTSTRVGTVYTVFGHQNWDGSYFNQKHFIFSIGGNKVTKPFYLKNPAGKRYGQCLYGIHLLREGVPVVLVESEKTAVLGSFFYPQFDFVSTGGAASLSKEKARALQVKSGYVLIDADQAGRSLGTCRMLEKHGLDFIPVDLSPDREDGYDLADALRDGLRPDITDWRFQLRKGHGGPDYKLFVNRFLGEQAAPLVDYIQHHGKVLLKARTGTGKTTFALEELARSVRGRIIILEPLTVIVDAIAKSRYGEIAIIKQGVTNEDVQISLYSKITVCTYDSFAKLPPVVDDDLIICDEVHELLSGYGMPDKRPKYEYLFRQLLAAKNVLCISATPPGFLQEYGFKYVEVKAGQSHKIQLTPISCKGKVQHELAKLLPTLDFANYQYLVRLNDLKLIDQIVSSFQGLPTGQVAVLSSQSKGVAGGAYQAITDSKHIPENIRLLFTTSLIDCGVDLYNQRLRVIMAEHQNEHLSVSNALQFMARPRKMPLLPVTLYKQERKGKEYDSEAAYQAIKKFAQQECQTLNLLNTQFQDLSPYLPKGSYYLRETAKYCSYNKETECYEVNKLLIHYEVGQAIIRSTATADFYSQMEAEGHIVMQDPRQVKVEKTPETQALDKAAKAARKCVEEQALALLETCCTTATYTALHHATRDLELRRQIVRLGYDVRMSEEAGQLQEAHQDLFTGQAALPVFKNYLKLQERDIGKAGIVSQMREHRGARKFGDLLNRLDTCDRIKHYERLGPADKRDVDRILRHKQAIEGKVTESTSINSKIGNRVTADTVTAVMNSDRDIAIKLTKEKAMQLFRLLFDTDMVVVKENGKTAKYFGIVADKTKALHADEIAAGAGVAK</sequence>
<dbReference type="GO" id="GO:0005524">
    <property type="term" value="F:ATP binding"/>
    <property type="evidence" value="ECO:0007669"/>
    <property type="project" value="InterPro"/>
</dbReference>
<dbReference type="InterPro" id="IPR027417">
    <property type="entry name" value="P-loop_NTPase"/>
</dbReference>
<evidence type="ECO:0000259" key="1">
    <source>
        <dbReference type="PROSITE" id="PS51192"/>
    </source>
</evidence>
<dbReference type="Gene3D" id="3.40.50.300">
    <property type="entry name" value="P-loop containing nucleotide triphosphate hydrolases"/>
    <property type="match status" value="1"/>
</dbReference>
<keyword evidence="2" id="KW-0067">ATP-binding</keyword>
<dbReference type="PROSITE" id="PS51192">
    <property type="entry name" value="HELICASE_ATP_BIND_1"/>
    <property type="match status" value="1"/>
</dbReference>
<dbReference type="Proteomes" id="UP000324133">
    <property type="component" value="Unassembled WGS sequence"/>
</dbReference>